<evidence type="ECO:0000256" key="10">
    <source>
        <dbReference type="ARBA" id="ARBA00064411"/>
    </source>
</evidence>
<feature type="compositionally biased region" description="Polar residues" evidence="12">
    <location>
        <begin position="260"/>
        <end position="277"/>
    </location>
</feature>
<dbReference type="OMA" id="MGRCTSR"/>
<accession>A0A3B5R6F9</accession>
<comment type="subcellular location">
    <subcellularLocation>
        <location evidence="2">Cytoplasm</location>
    </subcellularLocation>
    <subcellularLocation>
        <location evidence="1">Nucleus</location>
    </subcellularLocation>
</comment>
<keyword evidence="6" id="KW-0067">ATP-binding</keyword>
<evidence type="ECO:0000313" key="14">
    <source>
        <dbReference type="Proteomes" id="UP000002852"/>
    </source>
</evidence>
<keyword evidence="7" id="KW-0007">Acetylation</keyword>
<sequence>MTEKDTGTENILTDEMANPSLSKSGGDPGITPLSPSHIQQSDTDQVQSGPSFVVVVAIDFGTTSSGYAYAFTKEPECIHTMRRWEGGDPGVSNQKTPTTILLTPDRKFHSFGYAARDFYHDLDPSESKHWLYLEKFKMKLHTTANLSIDTEIHAANGKRVKALDIFAYALAFFKEQALKELSDQTGSEFDNSNVRWVITVPAIWKMPAKQFMREAAYKSALVSRENPEQLIIALEPEAASIYCRKLRLHQMVDLGTQTTQNGFSPNDNVGSGMTQVSPAKEHARRNRQSRTFLVENVIGELWSELEEGDRYVVMDCGGGTVDLTVHQIRLPEGHLKELYKASGGPYGSIGVDYEFEKLLCKIFGQDFIDQFKIKRPAAWVDLMIAFESRKRAAAPERTNPLNINLPFSFIDYYKKFRGHSVDHALRKSNVDFVKWSSQGMLRMSPDAMNTLFKPTIDHIIQHLTELFEKPEVSDIKFLFLVGGFAESALLQQAVQNMLQGRSRIIIPHDVGLTILKGAVLFGLDPSIIKVRRSPLTYGVGVLNRFVEGKHPPEKLLIKDGTRWCTDVFDTFIAADQSVALGEMVKRSYTPAKPSQQVIVIHVYCSEKEKAGFISEPGVRKCGTLRLDVSGTESSAPRREIQTLMQFGDTEIRAMAIDVSTGRTVKASIDFLSH</sequence>
<dbReference type="GeneID" id="102233934"/>
<comment type="similarity">
    <text evidence="3">Belongs to the heat shock protein 70 family.</text>
</comment>
<evidence type="ECO:0000256" key="2">
    <source>
        <dbReference type="ARBA" id="ARBA00004496"/>
    </source>
</evidence>
<reference evidence="14" key="2">
    <citation type="journal article" date="2013" name="Nat. Genet.">
        <title>The genome of the platyfish, Xiphophorus maculatus, provides insights into evolutionary adaptation and several complex traits.</title>
        <authorList>
            <person name="Schartl M."/>
            <person name="Walter R.B."/>
            <person name="Shen Y."/>
            <person name="Garcia T."/>
            <person name="Catchen J."/>
            <person name="Amores A."/>
            <person name="Braasch I."/>
            <person name="Chalopin D."/>
            <person name="Volff J.N."/>
            <person name="Lesch K.P."/>
            <person name="Bisazza A."/>
            <person name="Minx P."/>
            <person name="Hillier L."/>
            <person name="Wilson R.K."/>
            <person name="Fuerstenberg S."/>
            <person name="Boore J."/>
            <person name="Searle S."/>
            <person name="Postlethwait J.H."/>
            <person name="Warren W.C."/>
        </authorList>
    </citation>
    <scope>NUCLEOTIDE SEQUENCE [LARGE SCALE GENOMIC DNA]</scope>
    <source>
        <strain evidence="14">JP 163 A</strain>
    </source>
</reference>
<evidence type="ECO:0000256" key="9">
    <source>
        <dbReference type="ARBA" id="ARBA00058224"/>
    </source>
</evidence>
<feature type="region of interest" description="Disordered" evidence="12">
    <location>
        <begin position="260"/>
        <end position="282"/>
    </location>
</feature>
<evidence type="ECO:0000256" key="1">
    <source>
        <dbReference type="ARBA" id="ARBA00004123"/>
    </source>
</evidence>
<comment type="subunit">
    <text evidence="10">Interacts with SORL1 (via cytosolic C-terminus); this interaction affects SORL1 internalization and subcellular localization.</text>
</comment>
<evidence type="ECO:0000256" key="8">
    <source>
        <dbReference type="ARBA" id="ARBA00023242"/>
    </source>
</evidence>
<evidence type="ECO:0000256" key="7">
    <source>
        <dbReference type="ARBA" id="ARBA00022990"/>
    </source>
</evidence>
<dbReference type="InterPro" id="IPR043129">
    <property type="entry name" value="ATPase_NBD"/>
</dbReference>
<dbReference type="InParanoid" id="A0A3B5R6F9"/>
<dbReference type="Gene3D" id="3.90.640.10">
    <property type="entry name" value="Actin, Chain A, domain 4"/>
    <property type="match status" value="1"/>
</dbReference>
<name>A0A3B5R6F9_XIPMA</name>
<evidence type="ECO:0000256" key="6">
    <source>
        <dbReference type="ARBA" id="ARBA00022840"/>
    </source>
</evidence>
<evidence type="ECO:0000256" key="3">
    <source>
        <dbReference type="ARBA" id="ARBA00007381"/>
    </source>
</evidence>
<dbReference type="RefSeq" id="XP_023183681.1">
    <property type="nucleotide sequence ID" value="XM_023327913.1"/>
</dbReference>
<dbReference type="InterPro" id="IPR026685">
    <property type="entry name" value="HSPA12A_NBD"/>
</dbReference>
<evidence type="ECO:0000256" key="11">
    <source>
        <dbReference type="ARBA" id="ARBA00070031"/>
    </source>
</evidence>
<comment type="function">
    <text evidence="9">Adapter protein for SORL1, but not SORT1. Delays SORL1 internalization and affects SORL1 subcellular localization.</text>
</comment>
<reference evidence="13" key="4">
    <citation type="submission" date="2025-09" db="UniProtKB">
        <authorList>
            <consortium name="Ensembl"/>
        </authorList>
    </citation>
    <scope>IDENTIFICATION</scope>
    <source>
        <strain evidence="13">JP 163 A</strain>
    </source>
</reference>
<organism evidence="13 14">
    <name type="scientific">Xiphophorus maculatus</name>
    <name type="common">Southern platyfish</name>
    <name type="synonym">Platypoecilus maculatus</name>
    <dbReference type="NCBI Taxonomy" id="8083"/>
    <lineage>
        <taxon>Eukaryota</taxon>
        <taxon>Metazoa</taxon>
        <taxon>Chordata</taxon>
        <taxon>Craniata</taxon>
        <taxon>Vertebrata</taxon>
        <taxon>Euteleostomi</taxon>
        <taxon>Actinopterygii</taxon>
        <taxon>Neopterygii</taxon>
        <taxon>Teleostei</taxon>
        <taxon>Neoteleostei</taxon>
        <taxon>Acanthomorphata</taxon>
        <taxon>Ovalentaria</taxon>
        <taxon>Atherinomorphae</taxon>
        <taxon>Cyprinodontiformes</taxon>
        <taxon>Poeciliidae</taxon>
        <taxon>Poeciliinae</taxon>
        <taxon>Xiphophorus</taxon>
    </lineage>
</organism>
<dbReference type="GO" id="GO:0005524">
    <property type="term" value="F:ATP binding"/>
    <property type="evidence" value="ECO:0007669"/>
    <property type="project" value="UniProtKB-KW"/>
</dbReference>
<dbReference type="CTD" id="259217"/>
<dbReference type="OrthoDB" id="2963168at2759"/>
<keyword evidence="4" id="KW-0963">Cytoplasm</keyword>
<evidence type="ECO:0000313" key="13">
    <source>
        <dbReference type="Ensembl" id="ENSXMAP00000038799.1"/>
    </source>
</evidence>
<reference evidence="14" key="1">
    <citation type="submission" date="2012-01" db="EMBL/GenBank/DDBJ databases">
        <authorList>
            <person name="Walter R."/>
            <person name="Schartl M."/>
            <person name="Warren W."/>
        </authorList>
    </citation>
    <scope>NUCLEOTIDE SEQUENCE [LARGE SCALE GENOMIC DNA]</scope>
    <source>
        <strain evidence="14">JP 163 A</strain>
    </source>
</reference>
<dbReference type="PANTHER" id="PTHR14187:SF46">
    <property type="entry name" value="HEAT SHOCK 70 KDA PROTEIN 12A"/>
    <property type="match status" value="1"/>
</dbReference>
<evidence type="ECO:0000256" key="5">
    <source>
        <dbReference type="ARBA" id="ARBA00022741"/>
    </source>
</evidence>
<evidence type="ECO:0000256" key="4">
    <source>
        <dbReference type="ARBA" id="ARBA00022490"/>
    </source>
</evidence>
<dbReference type="GO" id="GO:0005737">
    <property type="term" value="C:cytoplasm"/>
    <property type="evidence" value="ECO:0007669"/>
    <property type="project" value="UniProtKB-SubCell"/>
</dbReference>
<keyword evidence="14" id="KW-1185">Reference proteome</keyword>
<dbReference type="Proteomes" id="UP000002852">
    <property type="component" value="Unassembled WGS sequence"/>
</dbReference>
<keyword evidence="5" id="KW-0547">Nucleotide-binding</keyword>
<dbReference type="FunCoup" id="A0A3B5R6F9">
    <property type="interactions" value="162"/>
</dbReference>
<dbReference type="FunFam" id="3.30.420.40:FF:000061">
    <property type="entry name" value="Heat shock protein family A (Hsp70) member 12A"/>
    <property type="match status" value="1"/>
</dbReference>
<proteinExistence type="inferred from homology"/>
<dbReference type="CDD" id="cd11735">
    <property type="entry name" value="ASKHA_NBD_HSP70_HSPA12A"/>
    <property type="match status" value="1"/>
</dbReference>
<reference evidence="13" key="3">
    <citation type="submission" date="2025-08" db="UniProtKB">
        <authorList>
            <consortium name="Ensembl"/>
        </authorList>
    </citation>
    <scope>IDENTIFICATION</scope>
    <source>
        <strain evidence="13">JP 163 A</strain>
    </source>
</reference>
<dbReference type="Ensembl" id="ENSXMAT00000023728.1">
    <property type="protein sequence ID" value="ENSXMAP00000038799.1"/>
    <property type="gene ID" value="ENSXMAG00000005923.2"/>
</dbReference>
<feature type="region of interest" description="Disordered" evidence="12">
    <location>
        <begin position="1"/>
        <end position="45"/>
    </location>
</feature>
<dbReference type="AlphaFoldDB" id="A0A3B5R6F9"/>
<dbReference type="Gene3D" id="3.30.420.40">
    <property type="match status" value="2"/>
</dbReference>
<dbReference type="GeneTree" id="ENSGT00940000154551"/>
<keyword evidence="8" id="KW-0539">Nucleus</keyword>
<protein>
    <recommendedName>
        <fullName evidence="11">Heat shock 70 kDa protein 12A</fullName>
    </recommendedName>
</protein>
<dbReference type="PANTHER" id="PTHR14187">
    <property type="entry name" value="ALPHA KINASE/ELONGATION FACTOR 2 KINASE"/>
    <property type="match status" value="1"/>
</dbReference>
<feature type="compositionally biased region" description="Polar residues" evidence="12">
    <location>
        <begin position="33"/>
        <end position="45"/>
    </location>
</feature>
<dbReference type="STRING" id="8083.ENSXMAP00000038799"/>
<dbReference type="SUPFAM" id="SSF53067">
    <property type="entry name" value="Actin-like ATPase domain"/>
    <property type="match status" value="2"/>
</dbReference>
<dbReference type="FunFam" id="3.90.640.10:FF:000011">
    <property type="entry name" value="Heat shock protein family A (Hsp70) member 12A"/>
    <property type="match status" value="1"/>
</dbReference>
<evidence type="ECO:0000256" key="12">
    <source>
        <dbReference type="SAM" id="MobiDB-lite"/>
    </source>
</evidence>
<dbReference type="GO" id="GO:0005634">
    <property type="term" value="C:nucleus"/>
    <property type="evidence" value="ECO:0007669"/>
    <property type="project" value="UniProtKB-SubCell"/>
</dbReference>